<dbReference type="AlphaFoldDB" id="A0A5B9QM29"/>
<keyword evidence="3" id="KW-1185">Reference proteome</keyword>
<dbReference type="EMBL" id="CP042914">
    <property type="protein sequence ID" value="QEG39089.1"/>
    <property type="molecule type" value="Genomic_DNA"/>
</dbReference>
<evidence type="ECO:0000313" key="2">
    <source>
        <dbReference type="EMBL" id="QEG39089.1"/>
    </source>
</evidence>
<reference evidence="2 3" key="1">
    <citation type="submission" date="2019-08" db="EMBL/GenBank/DDBJ databases">
        <title>Deep-cultivation of Planctomycetes and their phenomic and genomic characterization uncovers novel biology.</title>
        <authorList>
            <person name="Wiegand S."/>
            <person name="Jogler M."/>
            <person name="Boedeker C."/>
            <person name="Pinto D."/>
            <person name="Vollmers J."/>
            <person name="Rivas-Marin E."/>
            <person name="Kohn T."/>
            <person name="Peeters S.H."/>
            <person name="Heuer A."/>
            <person name="Rast P."/>
            <person name="Oberbeckmann S."/>
            <person name="Bunk B."/>
            <person name="Jeske O."/>
            <person name="Meyerdierks A."/>
            <person name="Storesund J.E."/>
            <person name="Kallscheuer N."/>
            <person name="Luecker S."/>
            <person name="Lage O.M."/>
            <person name="Pohl T."/>
            <person name="Merkel B.J."/>
            <person name="Hornburger P."/>
            <person name="Mueller R.-W."/>
            <person name="Bruemmer F."/>
            <person name="Labrenz M."/>
            <person name="Spormann A.M."/>
            <person name="Op den Camp H."/>
            <person name="Overmann J."/>
            <person name="Amann R."/>
            <person name="Jetten M.S.M."/>
            <person name="Mascher T."/>
            <person name="Medema M.H."/>
            <person name="Devos D.P."/>
            <person name="Kaster A.-K."/>
            <person name="Ovreas L."/>
            <person name="Rohde M."/>
            <person name="Galperin M.Y."/>
            <person name="Jogler C."/>
        </authorList>
    </citation>
    <scope>NUCLEOTIDE SEQUENCE [LARGE SCALE GENOMIC DNA]</scope>
    <source>
        <strain evidence="2 3">UC8</strain>
    </source>
</reference>
<organism evidence="2 3">
    <name type="scientific">Roseimaritima ulvae</name>
    <dbReference type="NCBI Taxonomy" id="980254"/>
    <lineage>
        <taxon>Bacteria</taxon>
        <taxon>Pseudomonadati</taxon>
        <taxon>Planctomycetota</taxon>
        <taxon>Planctomycetia</taxon>
        <taxon>Pirellulales</taxon>
        <taxon>Pirellulaceae</taxon>
        <taxon>Roseimaritima</taxon>
    </lineage>
</organism>
<evidence type="ECO:0000313" key="3">
    <source>
        <dbReference type="Proteomes" id="UP000325286"/>
    </source>
</evidence>
<accession>A0A5B9QM29</accession>
<proteinExistence type="predicted"/>
<feature type="signal peptide" evidence="1">
    <location>
        <begin position="1"/>
        <end position="21"/>
    </location>
</feature>
<evidence type="ECO:0000256" key="1">
    <source>
        <dbReference type="SAM" id="SignalP"/>
    </source>
</evidence>
<dbReference type="RefSeq" id="WP_068142334.1">
    <property type="nucleotide sequence ID" value="NZ_LWSJ01000086.1"/>
</dbReference>
<protein>
    <submittedName>
        <fullName evidence="2">Uncharacterized protein</fullName>
    </submittedName>
</protein>
<name>A0A5B9QM29_9BACT</name>
<sequence length="95" mass="11231" precursor="true">MPRIALAAAFLLWFAGENASAQTIRYREHGEILQLNVKRGLYEPSIIKYQGRYFLTMRNDLRAYVTVSEDGLNNRAGMCRRWRRQTYLERTREST</sequence>
<dbReference type="KEGG" id="rul:UC8_10500"/>
<keyword evidence="1" id="KW-0732">Signal</keyword>
<dbReference type="Proteomes" id="UP000325286">
    <property type="component" value="Chromosome"/>
</dbReference>
<feature type="chain" id="PRO_5022838055" evidence="1">
    <location>
        <begin position="22"/>
        <end position="95"/>
    </location>
</feature>
<gene>
    <name evidence="2" type="ORF">UC8_10500</name>
</gene>